<dbReference type="RefSeq" id="WP_181418029.1">
    <property type="nucleotide sequence ID" value="NZ_PYWJ01000004.1"/>
</dbReference>
<dbReference type="InterPro" id="IPR058930">
    <property type="entry name" value="YwzD"/>
</dbReference>
<sequence>MDRPEKLEEFKQILEFAIQRGNEDMGITLEELLQEITSQLRPLFEKANT</sequence>
<dbReference type="Pfam" id="PF26162">
    <property type="entry name" value="YwzD"/>
    <property type="match status" value="1"/>
</dbReference>
<comment type="caution">
    <text evidence="1">The sequence shown here is derived from an EMBL/GenBank/DDBJ whole genome shotgun (WGS) entry which is preliminary data.</text>
</comment>
<protein>
    <submittedName>
        <fullName evidence="1">Uncharacterized protein</fullName>
    </submittedName>
</protein>
<organism evidence="1 2">
    <name type="scientific">Ureibacillus chungkukjangi</name>
    <dbReference type="NCBI Taxonomy" id="1202712"/>
    <lineage>
        <taxon>Bacteria</taxon>
        <taxon>Bacillati</taxon>
        <taxon>Bacillota</taxon>
        <taxon>Bacilli</taxon>
        <taxon>Bacillales</taxon>
        <taxon>Caryophanaceae</taxon>
        <taxon>Ureibacillus</taxon>
    </lineage>
</organism>
<gene>
    <name evidence="1" type="ORF">BJ095_1122</name>
</gene>
<evidence type="ECO:0000313" key="2">
    <source>
        <dbReference type="Proteomes" id="UP000247416"/>
    </source>
</evidence>
<accession>A0A318TMF4</accession>
<reference evidence="1 2" key="1">
    <citation type="submission" date="2018-06" db="EMBL/GenBank/DDBJ databases">
        <title>Genomic Encyclopedia of Archaeal and Bacterial Type Strains, Phase II (KMG-II): from individual species to whole genera.</title>
        <authorList>
            <person name="Goeker M."/>
        </authorList>
    </citation>
    <scope>NUCLEOTIDE SEQUENCE [LARGE SCALE GENOMIC DNA]</scope>
    <source>
        <strain evidence="1 2">KACC 16626</strain>
    </source>
</reference>
<keyword evidence="2" id="KW-1185">Reference proteome</keyword>
<proteinExistence type="predicted"/>
<dbReference type="Proteomes" id="UP000247416">
    <property type="component" value="Unassembled WGS sequence"/>
</dbReference>
<dbReference type="EMBL" id="QJTJ01000012">
    <property type="protein sequence ID" value="PYF06041.1"/>
    <property type="molecule type" value="Genomic_DNA"/>
</dbReference>
<evidence type="ECO:0000313" key="1">
    <source>
        <dbReference type="EMBL" id="PYF06041.1"/>
    </source>
</evidence>
<dbReference type="AlphaFoldDB" id="A0A318TMF4"/>
<name>A0A318TMF4_9BACL</name>